<protein>
    <submittedName>
        <fullName evidence="1">Uncharacterized protein</fullName>
    </submittedName>
</protein>
<proteinExistence type="predicted"/>
<organism evidence="1 2">
    <name type="scientific">Sphaerospermopsis reniformis</name>
    <dbReference type="NCBI Taxonomy" id="531300"/>
    <lineage>
        <taxon>Bacteria</taxon>
        <taxon>Bacillati</taxon>
        <taxon>Cyanobacteriota</taxon>
        <taxon>Cyanophyceae</taxon>
        <taxon>Nostocales</taxon>
        <taxon>Aphanizomenonaceae</taxon>
        <taxon>Sphaerospermopsis</taxon>
    </lineage>
</organism>
<accession>A0A479ZTW5</accession>
<sequence length="34" mass="3881">MYEDVGKELSHNLQSVDKNLLTLIETAVYLSDEL</sequence>
<dbReference type="EMBL" id="BJCE01000003">
    <property type="protein sequence ID" value="GCL35086.1"/>
    <property type="molecule type" value="Genomic_DNA"/>
</dbReference>
<dbReference type="AlphaFoldDB" id="A0A479ZTW5"/>
<reference evidence="2" key="1">
    <citation type="submission" date="2019-02" db="EMBL/GenBank/DDBJ databases">
        <title>Draft genome sequence of Sphaerospermopsis reniformis NIES-1949.</title>
        <authorList>
            <person name="Yamaguchi H."/>
            <person name="Suzuki S."/>
            <person name="Kawachi M."/>
        </authorList>
    </citation>
    <scope>NUCLEOTIDE SEQUENCE [LARGE SCALE GENOMIC DNA]</scope>
    <source>
        <strain evidence="2">NIES-1949</strain>
    </source>
</reference>
<keyword evidence="2" id="KW-1185">Reference proteome</keyword>
<comment type="caution">
    <text evidence="1">The sequence shown here is derived from an EMBL/GenBank/DDBJ whole genome shotgun (WGS) entry which is preliminary data.</text>
</comment>
<gene>
    <name evidence="1" type="ORF">SR1949_01780</name>
</gene>
<dbReference type="Proteomes" id="UP000300142">
    <property type="component" value="Unassembled WGS sequence"/>
</dbReference>
<evidence type="ECO:0000313" key="1">
    <source>
        <dbReference type="EMBL" id="GCL35086.1"/>
    </source>
</evidence>
<name>A0A479ZTW5_9CYAN</name>
<evidence type="ECO:0000313" key="2">
    <source>
        <dbReference type="Proteomes" id="UP000300142"/>
    </source>
</evidence>